<feature type="transmembrane region" description="Helical" evidence="1">
    <location>
        <begin position="1341"/>
        <end position="1359"/>
    </location>
</feature>
<feature type="transmembrane region" description="Helical" evidence="1">
    <location>
        <begin position="1243"/>
        <end position="1267"/>
    </location>
</feature>
<dbReference type="GeneID" id="7846507"/>
<sequence>MRKYLHQNLLILLNLINLQLAIATLLTRMNNPITSIAYLNQNTFVTCLNGNKIQAWSITPTQKIAENNNVSCFQVSRIDDQKFLCGSSSALAIYSIQSNQINKISASLSFNGLNFFQVLNSQYAVANSNIEQRIYDLNQQTYESFFYLIGINNPNKGLFFNPNDDIMMSPTSGQITIWDKKQKTMILGQFNGVTWFQNSDAIQMIQAQIPLSERIFLAQSANQIYRQQYKDNKINQLSAFILNSKPLIKFRVVGQKVVIIDQNSLQILSSNLDQDQSINQSFSGFDSLRYQENLILYDSQNNVYLIQPTHSLMWCNSLCSTCQESDANICLSCKQANMIVNSNSQCVCKDGFYMDSNQICQQCSPSCKTCSDQNKCLTCDFTQFRVFNNNTKQCDCKQSYYSLSSQPKCVKCPYYCQTCELDNQLNSIRCLQCFQNPTLNRSNTGNCQCLPGYFDDGTNVQCVQCNYTCYECDNTIQCSSCDSSKNRNFNSFSSTCTCQSGYYDDGVNQSCQICPYNCKECQKQGAKIVCTDCNTIGTFRQNDQICSCQDGYYDAGQLKCTQCNSGCQSCDSKGQCHANCPQNCIFCNSQMTCTKCKPLTYLVNQQCQNSCNSNQYADDTQQICVNCPSFCIKCNLDPTKCQQCISDYVLYQNNCLIQCPDGSYKDSNYICQPCPQNCLQCDSNDTCKKCQDGFYLYQKNQCLANCPDGNYNDSNNICQLCQQNCIKCNSSGICSLCQDGFYLYKNQQCLKNCPNNYYPDSQSKACQICMQNCELCSSSNQCNQCVQTFYLLNDSQCLSDCPQNYFKDTQKNICTSCFLNCNQCNDSHSCKVCSSGFYLLNGLSCVQNCPDEYFENLSQGICQLCSTNFCQKCNQQNKCLQCKNNYFLKDTECVLNCGQGFQIQNNICIACKAKNCLGCDKQIDQCSSCLNGFELFKNDCYAKCLPNQLRDEKGSCFEQNQFMLEYKSNNQIQMVFKYKPNFEDIKKELQLQIPALQGQFDYKIDIQDNFTLLITISTTKKLDNKQTVTISINDNTNQFINPQQSIDIQIIQKKQDESPAASKSFETATQAVSTATIAAIFPLALSGNFWMISSILDISQIIYMTSFIQFQMSSTLDTFLSSQKNFKIPFPNFFEYINHYEEIVYDTPPQISEKDIQGFYLSNMGDTLSLLAIIILAYAILKLLVYAFAKCKKVQNLLIKIEKKLFPVTLIADLLWVVYQDMSFSVILQLITLNVAKYAVEILNYFIFSVSFFGIILPVYLTFIIYSGSNKEIKEHLTKDQQFNYYQILLYFRKFFYTVVIGALQTSPITQILLITIFHLILLLITIKLKPFKANFVNIKEGIQSSSFLICHILVLVLYQLDNSDSLTSKTICWVILSIFSLIIIFEVIICFREIYIAIKEVYAKYKKNRNKKLTIVPYNEKDLNQKQEKQIDDGKDSVQNRESQNYNQDQNIGLDLSPTKLDSRQFISTIYDQNQTNTPNSPIKRRKLRSGRILREIEAKTQVPDNQNIGTMLKIYKSGSDLSEGQTFRDFRAVQSQRSTFFLLEDQNSKSNNNSIIQTKKEFQESNKNKSCLSGE</sequence>
<evidence type="ECO:0000256" key="1">
    <source>
        <dbReference type="SAM" id="Phobius"/>
    </source>
</evidence>
<dbReference type="SMART" id="SM00261">
    <property type="entry name" value="FU"/>
    <property type="match status" value="12"/>
</dbReference>
<evidence type="ECO:0000259" key="3">
    <source>
        <dbReference type="SMART" id="SM00181"/>
    </source>
</evidence>
<keyword evidence="2" id="KW-0732">Signal</keyword>
<feature type="transmembrane region" description="Helical" evidence="1">
    <location>
        <begin position="1168"/>
        <end position="1189"/>
    </location>
</feature>
<feature type="domain" description="EGF-like" evidence="3">
    <location>
        <begin position="816"/>
        <end position="846"/>
    </location>
</feature>
<reference evidence="5" key="1">
    <citation type="journal article" date="2006" name="PLoS Biol.">
        <title>Macronuclear genome sequence of the ciliate Tetrahymena thermophila, a model eukaryote.</title>
        <authorList>
            <person name="Eisen J.A."/>
            <person name="Coyne R.S."/>
            <person name="Wu M."/>
            <person name="Wu D."/>
            <person name="Thiagarajan M."/>
            <person name="Wortman J.R."/>
            <person name="Badger J.H."/>
            <person name="Ren Q."/>
            <person name="Amedeo P."/>
            <person name="Jones K.M."/>
            <person name="Tallon L.J."/>
            <person name="Delcher A.L."/>
            <person name="Salzberg S.L."/>
            <person name="Silva J.C."/>
            <person name="Haas B.J."/>
            <person name="Majoros W.H."/>
            <person name="Farzad M."/>
            <person name="Carlton J.M."/>
            <person name="Smith R.K. Jr."/>
            <person name="Garg J."/>
            <person name="Pearlman R.E."/>
            <person name="Karrer K.M."/>
            <person name="Sun L."/>
            <person name="Manning G."/>
            <person name="Elde N.C."/>
            <person name="Turkewitz A.P."/>
            <person name="Asai D.J."/>
            <person name="Wilkes D.E."/>
            <person name="Wang Y."/>
            <person name="Cai H."/>
            <person name="Collins K."/>
            <person name="Stewart B.A."/>
            <person name="Lee S.R."/>
            <person name="Wilamowska K."/>
            <person name="Weinberg Z."/>
            <person name="Ruzzo W.L."/>
            <person name="Wloga D."/>
            <person name="Gaertig J."/>
            <person name="Frankel J."/>
            <person name="Tsao C.-C."/>
            <person name="Gorovsky M.A."/>
            <person name="Keeling P.J."/>
            <person name="Waller R.F."/>
            <person name="Patron N.J."/>
            <person name="Cherry J.M."/>
            <person name="Stover N.A."/>
            <person name="Krieger C.J."/>
            <person name="del Toro C."/>
            <person name="Ryder H.F."/>
            <person name="Williamson S.C."/>
            <person name="Barbeau R.A."/>
            <person name="Hamilton E.P."/>
            <person name="Orias E."/>
        </authorList>
    </citation>
    <scope>NUCLEOTIDE SEQUENCE [LARGE SCALE GENOMIC DNA]</scope>
    <source>
        <strain evidence="5">SB210</strain>
    </source>
</reference>
<dbReference type="PANTHER" id="PTHR15332">
    <property type="entry name" value="PROPROTEIN CONVERTASE SUBTILISIN_KEXIN TYPE 5-LIKE"/>
    <property type="match status" value="1"/>
</dbReference>
<dbReference type="EMBL" id="GG662654">
    <property type="protein sequence ID" value="EAR98213.2"/>
    <property type="molecule type" value="Genomic_DNA"/>
</dbReference>
<keyword evidence="5" id="KW-1185">Reference proteome</keyword>
<dbReference type="CDD" id="cd00064">
    <property type="entry name" value="FU"/>
    <property type="match status" value="5"/>
</dbReference>
<dbReference type="SUPFAM" id="SSF57184">
    <property type="entry name" value="Growth factor receptor domain"/>
    <property type="match status" value="5"/>
</dbReference>
<feature type="domain" description="EGF-like" evidence="3">
    <location>
        <begin position="765"/>
        <end position="798"/>
    </location>
</feature>
<dbReference type="eggNOG" id="KOG3525">
    <property type="taxonomic scope" value="Eukaryota"/>
</dbReference>
<dbReference type="KEGG" id="tet:TTHERM_00344130"/>
<evidence type="ECO:0000256" key="2">
    <source>
        <dbReference type="SAM" id="SignalP"/>
    </source>
</evidence>
<feature type="transmembrane region" description="Helical" evidence="1">
    <location>
        <begin position="1371"/>
        <end position="1392"/>
    </location>
</feature>
<feature type="domain" description="EGF-like" evidence="3">
    <location>
        <begin position="520"/>
        <end position="561"/>
    </location>
</feature>
<dbReference type="OrthoDB" id="313508at2759"/>
<feature type="domain" description="EGF-like" evidence="3">
    <location>
        <begin position="575"/>
        <end position="608"/>
    </location>
</feature>
<dbReference type="InterPro" id="IPR036322">
    <property type="entry name" value="WD40_repeat_dom_sf"/>
</dbReference>
<protein>
    <submittedName>
        <fullName evidence="4">Surface protein with EGF domain and furin-like repeat protein, putative</fullName>
    </submittedName>
</protein>
<feature type="domain" description="EGF-like" evidence="3">
    <location>
        <begin position="418"/>
        <end position="463"/>
    </location>
</feature>
<keyword evidence="1" id="KW-1133">Transmembrane helix</keyword>
<evidence type="ECO:0000313" key="5">
    <source>
        <dbReference type="Proteomes" id="UP000009168"/>
    </source>
</evidence>
<feature type="transmembrane region" description="Helical" evidence="1">
    <location>
        <begin position="1210"/>
        <end position="1231"/>
    </location>
</feature>
<dbReference type="InterPro" id="IPR006212">
    <property type="entry name" value="Furin_repeat"/>
</dbReference>
<keyword evidence="1" id="KW-0812">Transmembrane</keyword>
<dbReference type="Gene3D" id="2.10.220.10">
    <property type="entry name" value="Hormone Receptor, Insulin-like Growth Factor Receptor 1, Chain A, domain 2"/>
    <property type="match status" value="8"/>
</dbReference>
<feature type="domain" description="EGF-like" evidence="3">
    <location>
        <begin position="673"/>
        <end position="703"/>
    </location>
</feature>
<dbReference type="Proteomes" id="UP000009168">
    <property type="component" value="Unassembled WGS sequence"/>
</dbReference>
<feature type="domain" description="EGF-like" evidence="3">
    <location>
        <begin position="369"/>
        <end position="410"/>
    </location>
</feature>
<feature type="domain" description="EGF-like" evidence="3">
    <location>
        <begin position="864"/>
        <end position="894"/>
    </location>
</feature>
<dbReference type="SMART" id="SM01411">
    <property type="entry name" value="Ephrin_rec_like"/>
    <property type="match status" value="4"/>
</dbReference>
<dbReference type="RefSeq" id="XP_001018458.2">
    <property type="nucleotide sequence ID" value="XM_001018458.2"/>
</dbReference>
<feature type="transmembrane region" description="Helical" evidence="1">
    <location>
        <begin position="1288"/>
        <end position="1306"/>
    </location>
</feature>
<dbReference type="InterPro" id="IPR000742">
    <property type="entry name" value="EGF"/>
</dbReference>
<feature type="domain" description="EGF-like" evidence="3">
    <location>
        <begin position="321"/>
        <end position="361"/>
    </location>
</feature>
<name>I7MKD4_TETTS</name>
<evidence type="ECO:0000313" key="4">
    <source>
        <dbReference type="EMBL" id="EAR98213.2"/>
    </source>
</evidence>
<feature type="signal peptide" evidence="2">
    <location>
        <begin position="1"/>
        <end position="23"/>
    </location>
</feature>
<dbReference type="SMART" id="SM00181">
    <property type="entry name" value="EGF"/>
    <property type="match status" value="11"/>
</dbReference>
<accession>I7MKD4</accession>
<gene>
    <name evidence="4" type="ORF">TTHERM_00344130</name>
</gene>
<proteinExistence type="predicted"/>
<feature type="domain" description="EGF-like" evidence="3">
    <location>
        <begin position="705"/>
        <end position="750"/>
    </location>
</feature>
<dbReference type="SUPFAM" id="SSF50978">
    <property type="entry name" value="WD40 repeat-like"/>
    <property type="match status" value="1"/>
</dbReference>
<feature type="chain" id="PRO_5003712611" evidence="2">
    <location>
        <begin position="24"/>
        <end position="1577"/>
    </location>
</feature>
<dbReference type="InterPro" id="IPR009030">
    <property type="entry name" value="Growth_fac_rcpt_cys_sf"/>
</dbReference>
<dbReference type="InParanoid" id="I7MKD4"/>
<dbReference type="PANTHER" id="PTHR15332:SF175">
    <property type="entry name" value="PROPROTEIN CONVERTASE SUBTILISIN_KEXIN TYPE 5-LIKE"/>
    <property type="match status" value="1"/>
</dbReference>
<organism evidence="4 5">
    <name type="scientific">Tetrahymena thermophila (strain SB210)</name>
    <dbReference type="NCBI Taxonomy" id="312017"/>
    <lineage>
        <taxon>Eukaryota</taxon>
        <taxon>Sar</taxon>
        <taxon>Alveolata</taxon>
        <taxon>Ciliophora</taxon>
        <taxon>Intramacronucleata</taxon>
        <taxon>Oligohymenophorea</taxon>
        <taxon>Hymenostomatida</taxon>
        <taxon>Tetrahymenina</taxon>
        <taxon>Tetrahymenidae</taxon>
        <taxon>Tetrahymena</taxon>
    </lineage>
</organism>
<feature type="domain" description="EGF-like" evidence="3">
    <location>
        <begin position="471"/>
        <end position="512"/>
    </location>
</feature>
<keyword evidence="1" id="KW-0472">Membrane</keyword>